<dbReference type="Proteomes" id="UP001180020">
    <property type="component" value="Unassembled WGS sequence"/>
</dbReference>
<keyword evidence="3" id="KW-1185">Reference proteome</keyword>
<evidence type="ECO:0000313" key="2">
    <source>
        <dbReference type="EMBL" id="KAK1323981.1"/>
    </source>
</evidence>
<protein>
    <submittedName>
        <fullName evidence="2">Uncharacterized protein</fullName>
    </submittedName>
</protein>
<organism evidence="2 3">
    <name type="scientific">Acorus calamus</name>
    <name type="common">Sweet flag</name>
    <dbReference type="NCBI Taxonomy" id="4465"/>
    <lineage>
        <taxon>Eukaryota</taxon>
        <taxon>Viridiplantae</taxon>
        <taxon>Streptophyta</taxon>
        <taxon>Embryophyta</taxon>
        <taxon>Tracheophyta</taxon>
        <taxon>Spermatophyta</taxon>
        <taxon>Magnoliopsida</taxon>
        <taxon>Liliopsida</taxon>
        <taxon>Acoraceae</taxon>
        <taxon>Acorus</taxon>
    </lineage>
</organism>
<gene>
    <name evidence="2" type="ORF">QJS10_CPA02g00517</name>
</gene>
<accession>A0AAV9FE26</accession>
<dbReference type="AlphaFoldDB" id="A0AAV9FE26"/>
<name>A0AAV9FE26_ACOCL</name>
<reference evidence="2" key="2">
    <citation type="submission" date="2023-06" db="EMBL/GenBank/DDBJ databases">
        <authorList>
            <person name="Ma L."/>
            <person name="Liu K.-W."/>
            <person name="Li Z."/>
            <person name="Hsiao Y.-Y."/>
            <person name="Qi Y."/>
            <person name="Fu T."/>
            <person name="Tang G."/>
            <person name="Zhang D."/>
            <person name="Sun W.-H."/>
            <person name="Liu D.-K."/>
            <person name="Li Y."/>
            <person name="Chen G.-Z."/>
            <person name="Liu X.-D."/>
            <person name="Liao X.-Y."/>
            <person name="Jiang Y.-T."/>
            <person name="Yu X."/>
            <person name="Hao Y."/>
            <person name="Huang J."/>
            <person name="Zhao X.-W."/>
            <person name="Ke S."/>
            <person name="Chen Y.-Y."/>
            <person name="Wu W.-L."/>
            <person name="Hsu J.-L."/>
            <person name="Lin Y.-F."/>
            <person name="Huang M.-D."/>
            <person name="Li C.-Y."/>
            <person name="Huang L."/>
            <person name="Wang Z.-W."/>
            <person name="Zhao X."/>
            <person name="Zhong W.-Y."/>
            <person name="Peng D.-H."/>
            <person name="Ahmad S."/>
            <person name="Lan S."/>
            <person name="Zhang J.-S."/>
            <person name="Tsai W.-C."/>
            <person name="Van De Peer Y."/>
            <person name="Liu Z.-J."/>
        </authorList>
    </citation>
    <scope>NUCLEOTIDE SEQUENCE</scope>
    <source>
        <strain evidence="2">CP</strain>
        <tissue evidence="2">Leaves</tissue>
    </source>
</reference>
<reference evidence="2" key="1">
    <citation type="journal article" date="2023" name="Nat. Commun.">
        <title>Diploid and tetraploid genomes of Acorus and the evolution of monocots.</title>
        <authorList>
            <person name="Ma L."/>
            <person name="Liu K.W."/>
            <person name="Li Z."/>
            <person name="Hsiao Y.Y."/>
            <person name="Qi Y."/>
            <person name="Fu T."/>
            <person name="Tang G.D."/>
            <person name="Zhang D."/>
            <person name="Sun W.H."/>
            <person name="Liu D.K."/>
            <person name="Li Y."/>
            <person name="Chen G.Z."/>
            <person name="Liu X.D."/>
            <person name="Liao X.Y."/>
            <person name="Jiang Y.T."/>
            <person name="Yu X."/>
            <person name="Hao Y."/>
            <person name="Huang J."/>
            <person name="Zhao X.W."/>
            <person name="Ke S."/>
            <person name="Chen Y.Y."/>
            <person name="Wu W.L."/>
            <person name="Hsu J.L."/>
            <person name="Lin Y.F."/>
            <person name="Huang M.D."/>
            <person name="Li C.Y."/>
            <person name="Huang L."/>
            <person name="Wang Z.W."/>
            <person name="Zhao X."/>
            <person name="Zhong W.Y."/>
            <person name="Peng D.H."/>
            <person name="Ahmad S."/>
            <person name="Lan S."/>
            <person name="Zhang J.S."/>
            <person name="Tsai W.C."/>
            <person name="Van de Peer Y."/>
            <person name="Liu Z.J."/>
        </authorList>
    </citation>
    <scope>NUCLEOTIDE SEQUENCE</scope>
    <source>
        <strain evidence="2">CP</strain>
    </source>
</reference>
<proteinExistence type="predicted"/>
<feature type="region of interest" description="Disordered" evidence="1">
    <location>
        <begin position="33"/>
        <end position="54"/>
    </location>
</feature>
<dbReference type="EMBL" id="JAUJYO010000002">
    <property type="protein sequence ID" value="KAK1323981.1"/>
    <property type="molecule type" value="Genomic_DNA"/>
</dbReference>
<evidence type="ECO:0000256" key="1">
    <source>
        <dbReference type="SAM" id="MobiDB-lite"/>
    </source>
</evidence>
<comment type="caution">
    <text evidence="2">The sequence shown here is derived from an EMBL/GenBank/DDBJ whole genome shotgun (WGS) entry which is preliminary data.</text>
</comment>
<sequence length="54" mass="5914">MSFLKHTEVAHLHHVSGDDVLGFGEIKRINPQLPPSPMASCPQGTIKCPLPPRK</sequence>
<evidence type="ECO:0000313" key="3">
    <source>
        <dbReference type="Proteomes" id="UP001180020"/>
    </source>
</evidence>